<dbReference type="Gene3D" id="1.10.10.10">
    <property type="entry name" value="Winged helix-like DNA-binding domain superfamily/Winged helix DNA-binding domain"/>
    <property type="match status" value="1"/>
</dbReference>
<organism evidence="6 7">
    <name type="scientific">Sphingomonas lycopersici</name>
    <dbReference type="NCBI Taxonomy" id="2951807"/>
    <lineage>
        <taxon>Bacteria</taxon>
        <taxon>Pseudomonadati</taxon>
        <taxon>Pseudomonadota</taxon>
        <taxon>Alphaproteobacteria</taxon>
        <taxon>Sphingomonadales</taxon>
        <taxon>Sphingomonadaceae</taxon>
        <taxon>Sphingomonas</taxon>
    </lineage>
</organism>
<evidence type="ECO:0000256" key="2">
    <source>
        <dbReference type="ARBA" id="ARBA00023015"/>
    </source>
</evidence>
<name>A0AA42CS10_9SPHN</name>
<dbReference type="Gene3D" id="3.40.190.290">
    <property type="match status" value="1"/>
</dbReference>
<dbReference type="SUPFAM" id="SSF46785">
    <property type="entry name" value="Winged helix' DNA-binding domain"/>
    <property type="match status" value="1"/>
</dbReference>
<evidence type="ECO:0000313" key="6">
    <source>
        <dbReference type="EMBL" id="MCW6536732.1"/>
    </source>
</evidence>
<dbReference type="CDD" id="cd08440">
    <property type="entry name" value="PBP2_LTTR_like_4"/>
    <property type="match status" value="1"/>
</dbReference>
<dbReference type="PANTHER" id="PTHR30419">
    <property type="entry name" value="HTH-TYPE TRANSCRIPTIONAL REGULATOR YBHD"/>
    <property type="match status" value="1"/>
</dbReference>
<dbReference type="PRINTS" id="PR00039">
    <property type="entry name" value="HTHLYSR"/>
</dbReference>
<dbReference type="InterPro" id="IPR000847">
    <property type="entry name" value="LysR_HTH_N"/>
</dbReference>
<dbReference type="InterPro" id="IPR036388">
    <property type="entry name" value="WH-like_DNA-bd_sf"/>
</dbReference>
<dbReference type="GO" id="GO:0003677">
    <property type="term" value="F:DNA binding"/>
    <property type="evidence" value="ECO:0007669"/>
    <property type="project" value="UniProtKB-KW"/>
</dbReference>
<dbReference type="PANTHER" id="PTHR30419:SF8">
    <property type="entry name" value="NITROGEN ASSIMILATION TRANSCRIPTIONAL ACTIVATOR-RELATED"/>
    <property type="match status" value="1"/>
</dbReference>
<evidence type="ECO:0000256" key="3">
    <source>
        <dbReference type="ARBA" id="ARBA00023125"/>
    </source>
</evidence>
<keyword evidence="2" id="KW-0805">Transcription regulation</keyword>
<dbReference type="Pfam" id="PF00126">
    <property type="entry name" value="HTH_1"/>
    <property type="match status" value="1"/>
</dbReference>
<dbReference type="Pfam" id="PF03466">
    <property type="entry name" value="LysR_substrate"/>
    <property type="match status" value="1"/>
</dbReference>
<dbReference type="EMBL" id="JANFAV010000015">
    <property type="protein sequence ID" value="MCW6536732.1"/>
    <property type="molecule type" value="Genomic_DNA"/>
</dbReference>
<dbReference type="GO" id="GO:0005829">
    <property type="term" value="C:cytosol"/>
    <property type="evidence" value="ECO:0007669"/>
    <property type="project" value="TreeGrafter"/>
</dbReference>
<dbReference type="PROSITE" id="PS50931">
    <property type="entry name" value="HTH_LYSR"/>
    <property type="match status" value="1"/>
</dbReference>
<keyword evidence="3" id="KW-0238">DNA-binding</keyword>
<evidence type="ECO:0000259" key="5">
    <source>
        <dbReference type="PROSITE" id="PS50931"/>
    </source>
</evidence>
<dbReference type="GO" id="GO:0003700">
    <property type="term" value="F:DNA-binding transcription factor activity"/>
    <property type="evidence" value="ECO:0007669"/>
    <property type="project" value="InterPro"/>
</dbReference>
<evidence type="ECO:0000256" key="4">
    <source>
        <dbReference type="ARBA" id="ARBA00023163"/>
    </source>
</evidence>
<evidence type="ECO:0000256" key="1">
    <source>
        <dbReference type="ARBA" id="ARBA00009437"/>
    </source>
</evidence>
<keyword evidence="7" id="KW-1185">Reference proteome</keyword>
<proteinExistence type="inferred from homology"/>
<evidence type="ECO:0000313" key="7">
    <source>
        <dbReference type="Proteomes" id="UP001165565"/>
    </source>
</evidence>
<comment type="caution">
    <text evidence="6">The sequence shown here is derived from an EMBL/GenBank/DDBJ whole genome shotgun (WGS) entry which is preliminary data.</text>
</comment>
<accession>A0AA42CS10</accession>
<dbReference type="SUPFAM" id="SSF53850">
    <property type="entry name" value="Periplasmic binding protein-like II"/>
    <property type="match status" value="1"/>
</dbReference>
<dbReference type="RefSeq" id="WP_265270429.1">
    <property type="nucleotide sequence ID" value="NZ_JANFAU010000004.1"/>
</dbReference>
<dbReference type="InterPro" id="IPR005119">
    <property type="entry name" value="LysR_subst-bd"/>
</dbReference>
<comment type="similarity">
    <text evidence="1">Belongs to the LysR transcriptional regulatory family.</text>
</comment>
<feature type="domain" description="HTH lysR-type" evidence="5">
    <location>
        <begin position="5"/>
        <end position="62"/>
    </location>
</feature>
<dbReference type="InterPro" id="IPR050950">
    <property type="entry name" value="HTH-type_LysR_regulators"/>
</dbReference>
<dbReference type="Proteomes" id="UP001165565">
    <property type="component" value="Unassembled WGS sequence"/>
</dbReference>
<dbReference type="AlphaFoldDB" id="A0AA42CS10"/>
<sequence>MHQRLSLSQLEAFLKLGEAGSFHQAALELGVSQPAFSRTIQQIETRLGVRLFDRDTRHVRLTLAGERLRPVATRLLRDYDDSFRDFEAYVGGRSGRIRVATLPSVAATLLPGAIRRFSAAFPGVTIDLWEDVGTPVHRAVAEAEADFGIAPPPASSLGLNFKTIYQDPVVLACRIDDPLVAETRHDWQVFRDHPFIAMSPDTGLRNLIDQAFEAAGVTVEPLFNCKQPATACALIAASLGIGALTRMTIAQVNHPDLTWRSLGRPEASRPIGLVTSAARTSMMPARAFMREVEAEARTLALR</sequence>
<gene>
    <name evidence="6" type="ORF">NEE01_18295</name>
</gene>
<keyword evidence="4" id="KW-0804">Transcription</keyword>
<dbReference type="FunFam" id="1.10.10.10:FF:000001">
    <property type="entry name" value="LysR family transcriptional regulator"/>
    <property type="match status" value="1"/>
</dbReference>
<reference evidence="6" key="1">
    <citation type="submission" date="2022-06" db="EMBL/GenBank/DDBJ databases">
        <title>Sphingomonas sp. nov. isolated from rhizosphere soil of tomato.</title>
        <authorList>
            <person name="Dong H."/>
            <person name="Gao R."/>
        </authorList>
    </citation>
    <scope>NUCLEOTIDE SEQUENCE</scope>
    <source>
        <strain evidence="6">MMSM24</strain>
    </source>
</reference>
<dbReference type="InterPro" id="IPR036390">
    <property type="entry name" value="WH_DNA-bd_sf"/>
</dbReference>
<protein>
    <submittedName>
        <fullName evidence="6">LysR family transcriptional regulator</fullName>
    </submittedName>
</protein>